<dbReference type="InterPro" id="IPR011990">
    <property type="entry name" value="TPR-like_helical_dom_sf"/>
</dbReference>
<dbReference type="Pfam" id="PF13431">
    <property type="entry name" value="TPR_17"/>
    <property type="match status" value="1"/>
</dbReference>
<gene>
    <name evidence="4" type="ORF">D0Y96_18180</name>
</gene>
<dbReference type="EMBL" id="QVQT01000007">
    <property type="protein sequence ID" value="RFU15073.1"/>
    <property type="molecule type" value="Genomic_DNA"/>
</dbReference>
<dbReference type="PROSITE" id="PS50005">
    <property type="entry name" value="TPR"/>
    <property type="match status" value="4"/>
</dbReference>
<evidence type="ECO:0000313" key="4">
    <source>
        <dbReference type="EMBL" id="RFU15073.1"/>
    </source>
</evidence>
<keyword evidence="2 3" id="KW-0802">TPR repeat</keyword>
<dbReference type="InterPro" id="IPR052346">
    <property type="entry name" value="O-mannosyl-transferase_TMTC"/>
</dbReference>
<organism evidence="4 5">
    <name type="scientific">Paracidobacterium acidisoli</name>
    <dbReference type="NCBI Taxonomy" id="2303751"/>
    <lineage>
        <taxon>Bacteria</taxon>
        <taxon>Pseudomonadati</taxon>
        <taxon>Acidobacteriota</taxon>
        <taxon>Terriglobia</taxon>
        <taxon>Terriglobales</taxon>
        <taxon>Acidobacteriaceae</taxon>
        <taxon>Paracidobacterium</taxon>
    </lineage>
</organism>
<evidence type="ECO:0000256" key="3">
    <source>
        <dbReference type="PROSITE-ProRule" id="PRU00339"/>
    </source>
</evidence>
<protein>
    <submittedName>
        <fullName evidence="4">Tetratricopeptide repeat protein</fullName>
    </submittedName>
</protein>
<feature type="repeat" description="TPR" evidence="3">
    <location>
        <begin position="34"/>
        <end position="67"/>
    </location>
</feature>
<evidence type="ECO:0000256" key="1">
    <source>
        <dbReference type="ARBA" id="ARBA00022737"/>
    </source>
</evidence>
<evidence type="ECO:0000256" key="2">
    <source>
        <dbReference type="ARBA" id="ARBA00022803"/>
    </source>
</evidence>
<dbReference type="InterPro" id="IPR019734">
    <property type="entry name" value="TPR_rpt"/>
</dbReference>
<reference evidence="4 5" key="1">
    <citation type="submission" date="2018-08" db="EMBL/GenBank/DDBJ databases">
        <title>Acidipila sp. 4G-K13, an acidobacterium isolated from forest soil.</title>
        <authorList>
            <person name="Gao Z.-H."/>
            <person name="Qiu L.-H."/>
        </authorList>
    </citation>
    <scope>NUCLEOTIDE SEQUENCE [LARGE SCALE GENOMIC DNA]</scope>
    <source>
        <strain evidence="4 5">4G-K13</strain>
    </source>
</reference>
<dbReference type="Pfam" id="PF13432">
    <property type="entry name" value="TPR_16"/>
    <property type="match status" value="1"/>
</dbReference>
<feature type="repeat" description="TPR" evidence="3">
    <location>
        <begin position="307"/>
        <end position="340"/>
    </location>
</feature>
<name>A0A372IKG9_9BACT</name>
<comment type="caution">
    <text evidence="4">The sequence shown here is derived from an EMBL/GenBank/DDBJ whole genome shotgun (WGS) entry which is preliminary data.</text>
</comment>
<dbReference type="AlphaFoldDB" id="A0A372IKG9"/>
<dbReference type="SUPFAM" id="SSF48452">
    <property type="entry name" value="TPR-like"/>
    <property type="match status" value="2"/>
</dbReference>
<keyword evidence="5" id="KW-1185">Reference proteome</keyword>
<sequence>MDLRAAVPLVFSGIFLSGVLPVPAQKPSDPQQEVQAHMRLAQKYIAENKPALAIPEYRAAVALDPENLDAHANLGVLFFFQGDYTDASPQLRTALKLKPDLWKTQALLGMSEKRSGQVAEARADLESAFPNLKDEKICVESGMELIELDYSANDLSRAASVVGVLRAREPENPVILYTAYRIYSELTNEAMLSLGLVAPKSAQMHMIMAHEMERQNDTSGAIEQYREAMRLNAQLPGLHYELAEALNTSADPALQSEAEAEYKAALAANHFDEKAKCRLGDIAMKHNEIKQAYEDYSGALALQPDDAEANVGLARALTFMNEKQKAIAALEHAVQEDPTNALAHYRLGLLYRQTGKTAEANQEIAKFKQYQAIREQLGKVFIEMRVHTTQSLNEMVDAKEESETQSR</sequence>
<dbReference type="PANTHER" id="PTHR44227:SF3">
    <property type="entry name" value="PROTEIN O-MANNOSYL-TRANSFERASE TMTC4"/>
    <property type="match status" value="1"/>
</dbReference>
<dbReference type="Proteomes" id="UP000264702">
    <property type="component" value="Unassembled WGS sequence"/>
</dbReference>
<keyword evidence="1" id="KW-0677">Repeat</keyword>
<accession>A0A372IKG9</accession>
<evidence type="ECO:0000313" key="5">
    <source>
        <dbReference type="Proteomes" id="UP000264702"/>
    </source>
</evidence>
<dbReference type="Pfam" id="PF14559">
    <property type="entry name" value="TPR_19"/>
    <property type="match status" value="1"/>
</dbReference>
<dbReference type="SMART" id="SM00028">
    <property type="entry name" value="TPR"/>
    <property type="match status" value="6"/>
</dbReference>
<feature type="repeat" description="TPR" evidence="3">
    <location>
        <begin position="273"/>
        <end position="306"/>
    </location>
</feature>
<proteinExistence type="predicted"/>
<dbReference type="PANTHER" id="PTHR44227">
    <property type="match status" value="1"/>
</dbReference>
<dbReference type="Gene3D" id="1.25.40.10">
    <property type="entry name" value="Tetratricopeptide repeat domain"/>
    <property type="match status" value="3"/>
</dbReference>
<feature type="repeat" description="TPR" evidence="3">
    <location>
        <begin position="68"/>
        <end position="101"/>
    </location>
</feature>